<dbReference type="Gene3D" id="3.30.1330.60">
    <property type="entry name" value="OmpA-like domain"/>
    <property type="match status" value="1"/>
</dbReference>
<gene>
    <name evidence="3" type="primary">omp38</name>
    <name evidence="3" type="ORF">CCOS865_04215</name>
</gene>
<protein>
    <submittedName>
        <fullName evidence="3">Outer membrane protein Omp38</fullName>
    </submittedName>
</protein>
<reference evidence="4" key="1">
    <citation type="submission" date="2018-08" db="EMBL/GenBank/DDBJ databases">
        <authorList>
            <person name="Blom J."/>
        </authorList>
    </citation>
    <scope>NUCLEOTIDE SEQUENCE [LARGE SCALE GENOMIC DNA]</scope>
    <source>
        <strain evidence="4">CCOS 865</strain>
    </source>
</reference>
<name>A0A383RYG5_9PSED</name>
<dbReference type="PANTHER" id="PTHR30329:SF20">
    <property type="entry name" value="EXPORTED PROTEIN"/>
    <property type="match status" value="1"/>
</dbReference>
<dbReference type="InterPro" id="IPR050330">
    <property type="entry name" value="Bact_OuterMem_StrucFunc"/>
</dbReference>
<dbReference type="PANTHER" id="PTHR30329">
    <property type="entry name" value="STATOR ELEMENT OF FLAGELLAR MOTOR COMPLEX"/>
    <property type="match status" value="1"/>
</dbReference>
<organism evidence="3 4">
    <name type="scientific">Pseudomonas reidholzensis</name>
    <dbReference type="NCBI Taxonomy" id="1785162"/>
    <lineage>
        <taxon>Bacteria</taxon>
        <taxon>Pseudomonadati</taxon>
        <taxon>Pseudomonadota</taxon>
        <taxon>Gammaproteobacteria</taxon>
        <taxon>Pseudomonadales</taxon>
        <taxon>Pseudomonadaceae</taxon>
        <taxon>Pseudomonas</taxon>
    </lineage>
</organism>
<dbReference type="InterPro" id="IPR036737">
    <property type="entry name" value="OmpA-like_sf"/>
</dbReference>
<dbReference type="Pfam" id="PF06812">
    <property type="entry name" value="ImpA_N"/>
    <property type="match status" value="1"/>
</dbReference>
<sequence>MTVVFEMHLRLGSDPRAFEDFKALQHELAKLQHVACPDVDWAKVEALCTRLFEGNGAELQTVAAFILARSYRTGIAGMTEGVALLSTLTEHWRCLWPTQSSDRLELLSWLFAQLQGLLRTFDCSRASVPLLSSLELELERLEHQLTRAGQAPTVTLQALRHQASHLLQRMQAGRAPGMPMQHWPSLPAPEVLMPLASVPALPTRYRFAIEPRNKRRGLGVAIVASVLTLVLAGGFGWRHNITEQRVEPAALQPLRLDSLNLFEVGSAEFVPGSTPLLLKTLVDIKARPGWLILIAGHTDARGDPGQNLELSRARASAVRDWIKTVGDIPDSCFAVQGFAGTQPLASNEHQAGRAANRRVDIRLLAQPDNCAQRP</sequence>
<evidence type="ECO:0000259" key="2">
    <source>
        <dbReference type="PROSITE" id="PS51123"/>
    </source>
</evidence>
<dbReference type="CDD" id="cd07185">
    <property type="entry name" value="OmpA_C-like"/>
    <property type="match status" value="1"/>
</dbReference>
<dbReference type="InterPro" id="IPR006665">
    <property type="entry name" value="OmpA-like"/>
</dbReference>
<dbReference type="EMBL" id="UNOZ01000030">
    <property type="protein sequence ID" value="SYX91935.1"/>
    <property type="molecule type" value="Genomic_DNA"/>
</dbReference>
<evidence type="ECO:0000313" key="3">
    <source>
        <dbReference type="EMBL" id="SYX91935.1"/>
    </source>
</evidence>
<proteinExistence type="predicted"/>
<feature type="domain" description="OmpA-like" evidence="2">
    <location>
        <begin position="249"/>
        <end position="367"/>
    </location>
</feature>
<accession>A0A383RYG5</accession>
<evidence type="ECO:0000313" key="4">
    <source>
        <dbReference type="Proteomes" id="UP000263595"/>
    </source>
</evidence>
<keyword evidence="1" id="KW-0472">Membrane</keyword>
<dbReference type="Pfam" id="PF00691">
    <property type="entry name" value="OmpA"/>
    <property type="match status" value="1"/>
</dbReference>
<dbReference type="PROSITE" id="PS51123">
    <property type="entry name" value="OMPA_2"/>
    <property type="match status" value="1"/>
</dbReference>
<dbReference type="GO" id="GO:0016020">
    <property type="term" value="C:membrane"/>
    <property type="evidence" value="ECO:0007669"/>
    <property type="project" value="UniProtKB-UniRule"/>
</dbReference>
<dbReference type="SUPFAM" id="SSF103088">
    <property type="entry name" value="OmpA-like"/>
    <property type="match status" value="1"/>
</dbReference>
<dbReference type="OrthoDB" id="345640at2"/>
<keyword evidence="4" id="KW-1185">Reference proteome</keyword>
<evidence type="ECO:0000256" key="1">
    <source>
        <dbReference type="PROSITE-ProRule" id="PRU00473"/>
    </source>
</evidence>
<dbReference type="Proteomes" id="UP000263595">
    <property type="component" value="Unassembled WGS sequence"/>
</dbReference>
<dbReference type="AlphaFoldDB" id="A0A383RYG5"/>
<dbReference type="RefSeq" id="WP_119144547.1">
    <property type="nucleotide sequence ID" value="NZ_CBCSFL010000033.1"/>
</dbReference>
<dbReference type="InterPro" id="IPR010657">
    <property type="entry name" value="ImpA_N"/>
</dbReference>